<dbReference type="EMBL" id="JAHESC010000011">
    <property type="protein sequence ID" value="MBT1686839.1"/>
    <property type="molecule type" value="Genomic_DNA"/>
</dbReference>
<name>A0AAP2GCY9_9BACT</name>
<protein>
    <submittedName>
        <fullName evidence="1">Uncharacterized protein</fullName>
    </submittedName>
</protein>
<dbReference type="RefSeq" id="WP_254090077.1">
    <property type="nucleotide sequence ID" value="NZ_JAHESC010000011.1"/>
</dbReference>
<dbReference type="Proteomes" id="UP001319180">
    <property type="component" value="Unassembled WGS sequence"/>
</dbReference>
<comment type="caution">
    <text evidence="1">The sequence shown here is derived from an EMBL/GenBank/DDBJ whole genome shotgun (WGS) entry which is preliminary data.</text>
</comment>
<gene>
    <name evidence="1" type="ORF">KK078_09735</name>
</gene>
<proteinExistence type="predicted"/>
<accession>A0AAP2GCY9</accession>
<organism evidence="1 2">
    <name type="scientific">Dawidia soli</name>
    <dbReference type="NCBI Taxonomy" id="2782352"/>
    <lineage>
        <taxon>Bacteria</taxon>
        <taxon>Pseudomonadati</taxon>
        <taxon>Bacteroidota</taxon>
        <taxon>Cytophagia</taxon>
        <taxon>Cytophagales</taxon>
        <taxon>Chryseotaleaceae</taxon>
        <taxon>Dawidia</taxon>
    </lineage>
</organism>
<reference evidence="1 2" key="1">
    <citation type="submission" date="2021-05" db="EMBL/GenBank/DDBJ databases">
        <title>A Polyphasic approach of four new species of the genus Ohtaekwangia: Ohtaekwangia histidinii sp. nov., Ohtaekwangia cretensis sp. nov., Ohtaekwangia indiensis sp. nov., Ohtaekwangia reichenbachii sp. nov. from diverse environment.</title>
        <authorList>
            <person name="Octaviana S."/>
        </authorList>
    </citation>
    <scope>NUCLEOTIDE SEQUENCE [LARGE SCALE GENOMIC DNA]</scope>
    <source>
        <strain evidence="1 2">PWU37</strain>
    </source>
</reference>
<dbReference type="AlphaFoldDB" id="A0AAP2GCY9"/>
<evidence type="ECO:0000313" key="2">
    <source>
        <dbReference type="Proteomes" id="UP001319180"/>
    </source>
</evidence>
<sequence>MTLEEIKSEALNFVPKDVNALRNKVMELRTRGVSFLGCVAFVQANQNLSLSDARQQTLDLDVWTDDEQHKIDLYHNLMMRELDDPDE</sequence>
<evidence type="ECO:0000313" key="1">
    <source>
        <dbReference type="EMBL" id="MBT1686839.1"/>
    </source>
</evidence>
<keyword evidence="2" id="KW-1185">Reference proteome</keyword>